<dbReference type="EMBL" id="FOTQ01000001">
    <property type="protein sequence ID" value="SFL51541.1"/>
    <property type="molecule type" value="Genomic_DNA"/>
</dbReference>
<dbReference type="PANTHER" id="PTHR11360:SF290">
    <property type="entry name" value="MONOCARBOXYLATE MFS PERMEASE"/>
    <property type="match status" value="1"/>
</dbReference>
<dbReference type="PROSITE" id="PS50850">
    <property type="entry name" value="MFS"/>
    <property type="match status" value="1"/>
</dbReference>
<feature type="transmembrane region" description="Helical" evidence="4">
    <location>
        <begin position="104"/>
        <end position="125"/>
    </location>
</feature>
<dbReference type="Pfam" id="PF07690">
    <property type="entry name" value="MFS_1"/>
    <property type="match status" value="1"/>
</dbReference>
<dbReference type="SUPFAM" id="SSF103473">
    <property type="entry name" value="MFS general substrate transporter"/>
    <property type="match status" value="1"/>
</dbReference>
<feature type="transmembrane region" description="Helical" evidence="4">
    <location>
        <begin position="306"/>
        <end position="329"/>
    </location>
</feature>
<evidence type="ECO:0000256" key="1">
    <source>
        <dbReference type="ARBA" id="ARBA00022692"/>
    </source>
</evidence>
<reference evidence="6 7" key="1">
    <citation type="submission" date="2016-10" db="EMBL/GenBank/DDBJ databases">
        <authorList>
            <person name="de Groot N.N."/>
        </authorList>
    </citation>
    <scope>NUCLEOTIDE SEQUENCE [LARGE SCALE GENOMIC DNA]</scope>
    <source>
        <strain evidence="6 7">DSM 15283</strain>
    </source>
</reference>
<feature type="transmembrane region" description="Helical" evidence="4">
    <location>
        <begin position="52"/>
        <end position="69"/>
    </location>
</feature>
<gene>
    <name evidence="6" type="ORF">SAMN04488042_101524</name>
</gene>
<feature type="transmembrane region" description="Helical" evidence="4">
    <location>
        <begin position="137"/>
        <end position="156"/>
    </location>
</feature>
<name>A0A1I4ICM1_9RHOB</name>
<evidence type="ECO:0000313" key="7">
    <source>
        <dbReference type="Proteomes" id="UP000199144"/>
    </source>
</evidence>
<keyword evidence="7" id="KW-1185">Reference proteome</keyword>
<feature type="transmembrane region" description="Helical" evidence="4">
    <location>
        <begin position="216"/>
        <end position="235"/>
    </location>
</feature>
<feature type="transmembrane region" description="Helical" evidence="4">
    <location>
        <begin position="247"/>
        <end position="267"/>
    </location>
</feature>
<dbReference type="STRING" id="254406.SAMN04488042_101524"/>
<feature type="transmembrane region" description="Helical" evidence="4">
    <location>
        <begin position="76"/>
        <end position="98"/>
    </location>
</feature>
<feature type="transmembrane region" description="Helical" evidence="4">
    <location>
        <begin position="373"/>
        <end position="393"/>
    </location>
</feature>
<dbReference type="OrthoDB" id="9796632at2"/>
<keyword evidence="3 4" id="KW-0472">Membrane</keyword>
<feature type="transmembrane region" description="Helical" evidence="4">
    <location>
        <begin position="341"/>
        <end position="361"/>
    </location>
</feature>
<evidence type="ECO:0000259" key="5">
    <source>
        <dbReference type="PROSITE" id="PS50850"/>
    </source>
</evidence>
<dbReference type="GO" id="GO:0022857">
    <property type="term" value="F:transmembrane transporter activity"/>
    <property type="evidence" value="ECO:0007669"/>
    <property type="project" value="InterPro"/>
</dbReference>
<evidence type="ECO:0000256" key="4">
    <source>
        <dbReference type="SAM" id="Phobius"/>
    </source>
</evidence>
<evidence type="ECO:0000256" key="3">
    <source>
        <dbReference type="ARBA" id="ARBA00023136"/>
    </source>
</evidence>
<dbReference type="InterPro" id="IPR020846">
    <property type="entry name" value="MFS_dom"/>
</dbReference>
<evidence type="ECO:0000313" key="6">
    <source>
        <dbReference type="EMBL" id="SFL51541.1"/>
    </source>
</evidence>
<feature type="transmembrane region" description="Helical" evidence="4">
    <location>
        <begin position="16"/>
        <end position="40"/>
    </location>
</feature>
<dbReference type="RefSeq" id="WP_093090598.1">
    <property type="nucleotide sequence ID" value="NZ_FOTQ01000001.1"/>
</dbReference>
<protein>
    <submittedName>
        <fullName evidence="6">Sugar phosphate permease</fullName>
    </submittedName>
</protein>
<dbReference type="InterPro" id="IPR050327">
    <property type="entry name" value="Proton-linked_MCT"/>
</dbReference>
<organism evidence="6 7">
    <name type="scientific">Shimia aestuarii</name>
    <dbReference type="NCBI Taxonomy" id="254406"/>
    <lineage>
        <taxon>Bacteria</taxon>
        <taxon>Pseudomonadati</taxon>
        <taxon>Pseudomonadota</taxon>
        <taxon>Alphaproteobacteria</taxon>
        <taxon>Rhodobacterales</taxon>
        <taxon>Roseobacteraceae</taxon>
    </lineage>
</organism>
<sequence length="406" mass="42994">MTDTDILDSRYSWTRLLVTLAIALVGNVGMWAVIVVMPAVQAEFAIDRADASLPYTLTMIGFALGNFGIGRAVDRWGITLALSGAAGLIAVSFAAAALSPTVMLLSLAHFFLGFGTAASFGPLIADISLWFQKRRGIAVAIAASGNYLSGALWPMVLSGVLSGYGWRVVFAVLAVLTLAVVVPLSMLLRRRVPMEAMTAQAMAATARQGRVPFRPVVLQWMLGIAGIGCCVAMSMPQVHIVSFCVDLGYGPAVGAEMLSLMLLGGVVSRLVSGALADRLGGVLTLLIGSALQCAALFLFLPFDGLVPLYLVSLVFGLSQGGIVPAYAIVVREYMPAKEAGARVGFVMMATIMGMALGGWMSGWIYDMSGNYEWAFLNGIAWNFLNIAIMIVILMRGRPPKLRAVAT</sequence>
<feature type="transmembrane region" description="Helical" evidence="4">
    <location>
        <begin position="279"/>
        <end position="300"/>
    </location>
</feature>
<proteinExistence type="predicted"/>
<dbReference type="InterPro" id="IPR036259">
    <property type="entry name" value="MFS_trans_sf"/>
</dbReference>
<keyword evidence="2 4" id="KW-1133">Transmembrane helix</keyword>
<dbReference type="AlphaFoldDB" id="A0A1I4ICM1"/>
<feature type="transmembrane region" description="Helical" evidence="4">
    <location>
        <begin position="168"/>
        <end position="188"/>
    </location>
</feature>
<dbReference type="PANTHER" id="PTHR11360">
    <property type="entry name" value="MONOCARBOXYLATE TRANSPORTER"/>
    <property type="match status" value="1"/>
</dbReference>
<accession>A0A1I4ICM1</accession>
<dbReference type="InterPro" id="IPR011701">
    <property type="entry name" value="MFS"/>
</dbReference>
<feature type="domain" description="Major facilitator superfamily (MFS) profile" evidence="5">
    <location>
        <begin position="15"/>
        <end position="397"/>
    </location>
</feature>
<dbReference type="Gene3D" id="1.20.1250.20">
    <property type="entry name" value="MFS general substrate transporter like domains"/>
    <property type="match status" value="2"/>
</dbReference>
<keyword evidence="1 4" id="KW-0812">Transmembrane</keyword>
<dbReference type="Proteomes" id="UP000199144">
    <property type="component" value="Unassembled WGS sequence"/>
</dbReference>
<evidence type="ECO:0000256" key="2">
    <source>
        <dbReference type="ARBA" id="ARBA00022989"/>
    </source>
</evidence>